<dbReference type="HOGENOM" id="CLU_154412_0_2_6"/>
<comment type="pathway">
    <text evidence="1">Cofactor biosynthesis; ubiquinone biosynthesis.</text>
</comment>
<reference evidence="2 3" key="1">
    <citation type="journal article" date="2014" name="Genome Announc.">
        <title>Genome Sequence of Gammaproteobacterial Pseudohaliea rubra Type Strain DSM 19751, Isolated from Coastal Seawater of the Mediterranean Sea.</title>
        <authorList>
            <person name="Spring S."/>
            <person name="Fiebig A."/>
            <person name="Riedel T."/>
            <person name="Goker M."/>
            <person name="Klenk H.P."/>
        </authorList>
    </citation>
    <scope>NUCLEOTIDE SEQUENCE [LARGE SCALE GENOMIC DNA]</scope>
    <source>
        <strain evidence="2 3">DSM 19751</strain>
    </source>
</reference>
<comment type="caution">
    <text evidence="2">The sequence shown here is derived from an EMBL/GenBank/DDBJ whole genome shotgun (WGS) entry which is preliminary data.</text>
</comment>
<evidence type="ECO:0000313" key="3">
    <source>
        <dbReference type="Proteomes" id="UP000029640"/>
    </source>
</evidence>
<comment type="function">
    <text evidence="1">Required for efficient ubiquinone (coenzyme Q) biosynthesis. UbiK is probably an accessory factor of Ubi enzymes and facilitates ubiquinone biosynthesis by acting as an assembly factor, a targeting factor, or both.</text>
</comment>
<protein>
    <recommendedName>
        <fullName evidence="1">Ubiquinone biosynthesis accessory factor UbiK</fullName>
    </recommendedName>
</protein>
<evidence type="ECO:0000313" key="2">
    <source>
        <dbReference type="EMBL" id="KGE03694.1"/>
    </source>
</evidence>
<keyword evidence="1" id="KW-0963">Cytoplasm</keyword>
<dbReference type="GO" id="GO:0005829">
    <property type="term" value="C:cytosol"/>
    <property type="evidence" value="ECO:0007669"/>
    <property type="project" value="TreeGrafter"/>
</dbReference>
<dbReference type="RefSeq" id="WP_035518226.1">
    <property type="nucleotide sequence ID" value="NZ_KN234810.1"/>
</dbReference>
<dbReference type="eggNOG" id="COG2960">
    <property type="taxonomic scope" value="Bacteria"/>
</dbReference>
<proteinExistence type="inferred from homology"/>
<dbReference type="OrthoDB" id="5297354at2"/>
<keyword evidence="3" id="KW-1185">Reference proteome</keyword>
<comment type="similarity">
    <text evidence="1">Belongs to the UbiK family.</text>
</comment>
<dbReference type="AlphaFoldDB" id="A0A095WYJ7"/>
<dbReference type="PANTHER" id="PTHR38040">
    <property type="entry name" value="UBIQUINONE BIOSYNTHESIS ACCESSORY FACTOR UBIK"/>
    <property type="match status" value="1"/>
</dbReference>
<gene>
    <name evidence="1" type="primary">ubiK</name>
    <name evidence="2" type="ORF">HRUBRA_01721</name>
</gene>
<dbReference type="STRING" id="1265313.HRUBRA_01721"/>
<name>A0A095WYJ7_9GAMM</name>
<dbReference type="GO" id="GO:0006744">
    <property type="term" value="P:ubiquinone biosynthetic process"/>
    <property type="evidence" value="ECO:0007669"/>
    <property type="project" value="UniProtKB-UniRule"/>
</dbReference>
<feature type="coiled-coil region" evidence="1">
    <location>
        <begin position="51"/>
        <end position="85"/>
    </location>
</feature>
<dbReference type="HAMAP" id="MF_02216">
    <property type="entry name" value="UbiK"/>
    <property type="match status" value="1"/>
</dbReference>
<comment type="subcellular location">
    <subcellularLocation>
        <location evidence="1">Cytoplasm</location>
    </subcellularLocation>
</comment>
<evidence type="ECO:0000256" key="1">
    <source>
        <dbReference type="HAMAP-Rule" id="MF_02216"/>
    </source>
</evidence>
<dbReference type="Pfam" id="PF04380">
    <property type="entry name" value="BMFP"/>
    <property type="match status" value="1"/>
</dbReference>
<dbReference type="Proteomes" id="UP000029640">
    <property type="component" value="Unassembled WGS sequence"/>
</dbReference>
<dbReference type="InterPro" id="IPR007475">
    <property type="entry name" value="UbiK"/>
</dbReference>
<sequence length="87" mass="9460">MALKPPPIGEVIQQVNELVGAEGLRGEVDRNAKLLLQSALARLDVVSREEFDAQAAQLARTRDRVQTLEAELADLLAQLDALEKRGG</sequence>
<accession>A0A095WYJ7</accession>
<keyword evidence="1" id="KW-0175">Coiled coil</keyword>
<keyword evidence="1" id="KW-0831">Ubiquinone biosynthesis</keyword>
<dbReference type="PANTHER" id="PTHR38040:SF1">
    <property type="entry name" value="UBIQUINONE BIOSYNTHESIS ACCESSORY FACTOR UBIK"/>
    <property type="match status" value="1"/>
</dbReference>
<organism evidence="2 3">
    <name type="scientific">Pseudohaliea rubra DSM 19751</name>
    <dbReference type="NCBI Taxonomy" id="1265313"/>
    <lineage>
        <taxon>Bacteria</taxon>
        <taxon>Pseudomonadati</taxon>
        <taxon>Pseudomonadota</taxon>
        <taxon>Gammaproteobacteria</taxon>
        <taxon>Cellvibrionales</taxon>
        <taxon>Halieaceae</taxon>
        <taxon>Pseudohaliea</taxon>
    </lineage>
</organism>
<dbReference type="UniPathway" id="UPA00232"/>
<dbReference type="EMBL" id="AUVB01000052">
    <property type="protein sequence ID" value="KGE03694.1"/>
    <property type="molecule type" value="Genomic_DNA"/>
</dbReference>